<organism evidence="2 3">
    <name type="scientific">Stylophora pistillata</name>
    <name type="common">Smooth cauliflower coral</name>
    <dbReference type="NCBI Taxonomy" id="50429"/>
    <lineage>
        <taxon>Eukaryota</taxon>
        <taxon>Metazoa</taxon>
        <taxon>Cnidaria</taxon>
        <taxon>Anthozoa</taxon>
        <taxon>Hexacorallia</taxon>
        <taxon>Scleractinia</taxon>
        <taxon>Astrocoeniina</taxon>
        <taxon>Pocilloporidae</taxon>
        <taxon>Stylophora</taxon>
    </lineage>
</organism>
<feature type="region of interest" description="Disordered" evidence="1">
    <location>
        <begin position="281"/>
        <end position="347"/>
    </location>
</feature>
<feature type="compositionally biased region" description="Acidic residues" evidence="1">
    <location>
        <begin position="921"/>
        <end position="932"/>
    </location>
</feature>
<feature type="region of interest" description="Disordered" evidence="1">
    <location>
        <begin position="983"/>
        <end position="1049"/>
    </location>
</feature>
<sequence>FYCASVVDNRTRLEFHGERRIWDGHFIKKTIKGNSALYVFIEEEHQQEVFEPDSGGSEVVEDFGYESSFREHLGVKRSFDRIATIAELTGSVNPVTMSLSSMNSPGQPIHEKPPDVISTHDGPPGNNTSYSNLVPGQAEKGSEKSDIELSNERPLMSVQQETPAPSNTILFLQQPLGGIPIFMIPTPAGGITVAPAALGGNNALNTVPTQQSVQMPLLPASNSPGLQSAPQTSTLTPQLQSLHISSASQPSQNIVTTEASILGSSEAFTTLDTSELSQLVSLTGPEGDRSDSVGEQQETEKFKSPDQEQPNVEKTDSSQVAEKESAGAIAVSGDQGSSGPFTLQTSESEPLDALDSGFETFGKPEDNSVQDAHSTTAGAATRGDVFAKNVMLLKKEDLVQENGKILMPTPIEMARMRKTGQYKRQVQFSKSMSEEAVRKTIQEVFPILHGRFSCASISNQDSTLQFHGSPRVWDGRTIRRILKGNSALYSETSGISGSDPEDHGYEVVIRPDISPLQKEDLVQGNGKILMPTTIEMARMRKTGQYKRQVQFSKSMSEEAVRKTIQEVFPILHGRFSCASISNQDSTLQFHGSPRVWDGRTIRRILKGNSALYVVMEEIRAESGLSLLSIVAAAQKAQENVKNTSGFSLSGGPIEQEQGDVEMALGISDTHPEQGPSAPLTLEDLGFEGSEKSEVRIIPDEGPLEGGGPFILVFENDLPPDVESGRAYFGDKVVDLTRINGFNLTGKIPASDVPGPVRVIVQSNGIFCGETYFSYYDPLRKVLSQLVVDPKSMSDFFRHCADSMAVKMGRTERQDSPQPSAGSSQPNQVSRLLVNTAAKSDVRQLVKMFFNSPAGRAVFLAHKEEKILPESVTNYILEICKRFSEEIKANQEFSQTVNRLEPVKAAEEEEGRLHGYLGDVDTSSDSETSDSDTEDKPRTAFNKDFAENYPLAVVYDPIGIEQNKQTKEGSELYLLKTGLDFLGGQDLDSPEPEPRFSAQERGLLEVNNQQPDPLLGERNMNFDQNSMADKNRRAEEISEDETSDTGAVPL</sequence>
<feature type="compositionally biased region" description="Polar residues" evidence="1">
    <location>
        <begin position="125"/>
        <end position="134"/>
    </location>
</feature>
<name>A0A2B4RAT0_STYPI</name>
<feature type="compositionally biased region" description="Polar residues" evidence="1">
    <location>
        <begin position="815"/>
        <end position="828"/>
    </location>
</feature>
<feature type="region of interest" description="Disordered" evidence="1">
    <location>
        <begin position="100"/>
        <end position="146"/>
    </location>
</feature>
<feature type="compositionally biased region" description="Basic and acidic residues" evidence="1">
    <location>
        <begin position="286"/>
        <end position="325"/>
    </location>
</feature>
<evidence type="ECO:0000313" key="3">
    <source>
        <dbReference type="Proteomes" id="UP000225706"/>
    </source>
</evidence>
<keyword evidence="3" id="KW-1185">Reference proteome</keyword>
<feature type="region of interest" description="Disordered" evidence="1">
    <location>
        <begin position="808"/>
        <end position="828"/>
    </location>
</feature>
<dbReference type="Proteomes" id="UP000225706">
    <property type="component" value="Unassembled WGS sequence"/>
</dbReference>
<dbReference type="AlphaFoldDB" id="A0A2B4RAT0"/>
<accession>A0A2B4RAT0</accession>
<dbReference type="OrthoDB" id="5969833at2759"/>
<feature type="compositionally biased region" description="Polar residues" evidence="1">
    <location>
        <begin position="334"/>
        <end position="347"/>
    </location>
</feature>
<proteinExistence type="predicted"/>
<feature type="region of interest" description="Disordered" evidence="1">
    <location>
        <begin position="219"/>
        <end position="238"/>
    </location>
</feature>
<comment type="caution">
    <text evidence="2">The sequence shown here is derived from an EMBL/GenBank/DDBJ whole genome shotgun (WGS) entry which is preliminary data.</text>
</comment>
<protein>
    <submittedName>
        <fullName evidence="2">Uncharacterized protein</fullName>
    </submittedName>
</protein>
<feature type="non-terminal residue" evidence="2">
    <location>
        <position position="1"/>
    </location>
</feature>
<gene>
    <name evidence="2" type="ORF">AWC38_SpisGene22586</name>
</gene>
<evidence type="ECO:0000313" key="2">
    <source>
        <dbReference type="EMBL" id="PFX13332.1"/>
    </source>
</evidence>
<dbReference type="EMBL" id="LSMT01001004">
    <property type="protein sequence ID" value="PFX13332.1"/>
    <property type="molecule type" value="Genomic_DNA"/>
</dbReference>
<reference evidence="3" key="1">
    <citation type="journal article" date="2017" name="bioRxiv">
        <title>Comparative analysis of the genomes of Stylophora pistillata and Acropora digitifera provides evidence for extensive differences between species of corals.</title>
        <authorList>
            <person name="Voolstra C.R."/>
            <person name="Li Y."/>
            <person name="Liew Y.J."/>
            <person name="Baumgarten S."/>
            <person name="Zoccola D."/>
            <person name="Flot J.-F."/>
            <person name="Tambutte S."/>
            <person name="Allemand D."/>
            <person name="Aranda M."/>
        </authorList>
    </citation>
    <scope>NUCLEOTIDE SEQUENCE [LARGE SCALE GENOMIC DNA]</scope>
</reference>
<evidence type="ECO:0000256" key="1">
    <source>
        <dbReference type="SAM" id="MobiDB-lite"/>
    </source>
</evidence>
<feature type="region of interest" description="Disordered" evidence="1">
    <location>
        <begin position="906"/>
        <end position="940"/>
    </location>
</feature>